<dbReference type="Gene3D" id="3.40.710.10">
    <property type="entry name" value="DD-peptidase/beta-lactamase superfamily"/>
    <property type="match status" value="1"/>
</dbReference>
<dbReference type="AlphaFoldDB" id="A0A3M2WAA9"/>
<evidence type="ECO:0000259" key="1">
    <source>
        <dbReference type="Pfam" id="PF00144"/>
    </source>
</evidence>
<dbReference type="SUPFAM" id="SSF56601">
    <property type="entry name" value="beta-lactamase/transpeptidase-like"/>
    <property type="match status" value="1"/>
</dbReference>
<evidence type="ECO:0000313" key="2">
    <source>
        <dbReference type="EMBL" id="RML48460.1"/>
    </source>
</evidence>
<feature type="non-terminal residue" evidence="2">
    <location>
        <position position="1"/>
    </location>
</feature>
<dbReference type="EMBL" id="RBNL01003551">
    <property type="protein sequence ID" value="RML48460.1"/>
    <property type="molecule type" value="Genomic_DNA"/>
</dbReference>
<dbReference type="InterPro" id="IPR012338">
    <property type="entry name" value="Beta-lactam/transpept-like"/>
</dbReference>
<dbReference type="InterPro" id="IPR001466">
    <property type="entry name" value="Beta-lactam-related"/>
</dbReference>
<feature type="domain" description="Beta-lactamase-related" evidence="1">
    <location>
        <begin position="3"/>
        <end position="51"/>
    </location>
</feature>
<feature type="non-terminal residue" evidence="2">
    <location>
        <position position="53"/>
    </location>
</feature>
<name>A0A3M2WAA9_PSEYM</name>
<protein>
    <recommendedName>
        <fullName evidence="1">Beta-lactamase-related domain-containing protein</fullName>
    </recommendedName>
</protein>
<evidence type="ECO:0000313" key="3">
    <source>
        <dbReference type="Proteomes" id="UP000282378"/>
    </source>
</evidence>
<comment type="caution">
    <text evidence="2">The sequence shown here is derived from an EMBL/GenBank/DDBJ whole genome shotgun (WGS) entry which is preliminary data.</text>
</comment>
<sequence length="53" mass="5891">TAWVNKTGSTNGFGGYVAFIAQKQLGIVILANKNYPNEERVKLAYRILQHAEP</sequence>
<organism evidence="2 3">
    <name type="scientific">Pseudomonas syringae pv. maculicola</name>
    <dbReference type="NCBI Taxonomy" id="59511"/>
    <lineage>
        <taxon>Bacteria</taxon>
        <taxon>Pseudomonadati</taxon>
        <taxon>Pseudomonadota</taxon>
        <taxon>Gammaproteobacteria</taxon>
        <taxon>Pseudomonadales</taxon>
        <taxon>Pseudomonadaceae</taxon>
        <taxon>Pseudomonas</taxon>
    </lineage>
</organism>
<accession>A0A3M2WAA9</accession>
<proteinExistence type="predicted"/>
<dbReference type="Proteomes" id="UP000282378">
    <property type="component" value="Unassembled WGS sequence"/>
</dbReference>
<dbReference type="Pfam" id="PF00144">
    <property type="entry name" value="Beta-lactamase"/>
    <property type="match status" value="1"/>
</dbReference>
<reference evidence="2 3" key="1">
    <citation type="submission" date="2018-08" db="EMBL/GenBank/DDBJ databases">
        <title>Recombination of ecologically and evolutionarily significant loci maintains genetic cohesion in the Pseudomonas syringae species complex.</title>
        <authorList>
            <person name="Dillon M."/>
            <person name="Thakur S."/>
            <person name="Almeida R.N.D."/>
            <person name="Weir B.S."/>
            <person name="Guttman D.S."/>
        </authorList>
    </citation>
    <scope>NUCLEOTIDE SEQUENCE [LARGE SCALE GENOMIC DNA]</scope>
    <source>
        <strain evidence="2 3">88_10</strain>
    </source>
</reference>
<gene>
    <name evidence="2" type="ORF">APX70_06820</name>
</gene>